<reference evidence="1 2" key="2">
    <citation type="submission" date="2020-02" db="EMBL/GenBank/DDBJ databases">
        <title>Flavobacterium profundi sp. nov., isolated from a deep-sea seamount.</title>
        <authorList>
            <person name="Zhang D.-C."/>
        </authorList>
    </citation>
    <scope>NUCLEOTIDE SEQUENCE [LARGE SCALE GENOMIC DNA]</scope>
    <source>
        <strain evidence="1 2">EC11</strain>
    </source>
</reference>
<evidence type="ECO:0000313" key="1">
    <source>
        <dbReference type="EMBL" id="NHN26438.1"/>
    </source>
</evidence>
<dbReference type="Proteomes" id="UP000817854">
    <property type="component" value="Unassembled WGS sequence"/>
</dbReference>
<dbReference type="EMBL" id="VEVQ02000007">
    <property type="protein sequence ID" value="NHN26438.1"/>
    <property type="molecule type" value="Genomic_DNA"/>
</dbReference>
<proteinExistence type="predicted"/>
<reference evidence="2" key="1">
    <citation type="submission" date="2019-05" db="EMBL/GenBank/DDBJ databases">
        <title>Flavobacterium profundi sp. nov., isolated from a deep-sea seamount.</title>
        <authorList>
            <person name="Zhang D.-C."/>
        </authorList>
    </citation>
    <scope>NUCLEOTIDE SEQUENCE [LARGE SCALE GENOMIC DNA]</scope>
    <source>
        <strain evidence="2">EC11</strain>
    </source>
</reference>
<dbReference type="RefSeq" id="WP_140962762.1">
    <property type="nucleotide sequence ID" value="NZ_VEVQ02000007.1"/>
</dbReference>
<keyword evidence="2" id="KW-1185">Reference proteome</keyword>
<accession>A0ABX0IRV6</accession>
<evidence type="ECO:0008006" key="3">
    <source>
        <dbReference type="Google" id="ProtNLM"/>
    </source>
</evidence>
<name>A0ABX0IRV6_9FLAO</name>
<protein>
    <recommendedName>
        <fullName evidence="3">Lipoprotein</fullName>
    </recommendedName>
</protein>
<comment type="caution">
    <text evidence="1">The sequence shown here is derived from an EMBL/GenBank/DDBJ whole genome shotgun (WGS) entry which is preliminary data.</text>
</comment>
<organism evidence="1 2">
    <name type="scientific">Flavobacterium jejuense</name>
    <dbReference type="NCBI Taxonomy" id="1544455"/>
    <lineage>
        <taxon>Bacteria</taxon>
        <taxon>Pseudomonadati</taxon>
        <taxon>Bacteroidota</taxon>
        <taxon>Flavobacteriia</taxon>
        <taxon>Flavobacteriales</taxon>
        <taxon>Flavobacteriaceae</taxon>
        <taxon>Flavobacterium</taxon>
    </lineage>
</organism>
<gene>
    <name evidence="1" type="ORF">FIA58_012185</name>
</gene>
<sequence>MRKHLLIVGITFIYFSCKKENTDAFKITNEIHKHEISTTNNLDNVKTFVVDDFPVSKEVIRKEPTVLENNNLIAFDQVWFKSKNSSQILIYNLYTDFHKINILLFDVGNINDSILSYIHFNRKNGDLAPLEEKKKFLYSFIEKATELDVSFFESNKKVKLGISKEFAQSIYKEPDIQDKKDDFEILKWEYYGDEYLKEYTEEITLNNNKIIAKNSFGHRIEMIFKENKLIAMNLFNDIP</sequence>
<evidence type="ECO:0000313" key="2">
    <source>
        <dbReference type="Proteomes" id="UP000817854"/>
    </source>
</evidence>